<dbReference type="Pfam" id="PF00672">
    <property type="entry name" value="HAMP"/>
    <property type="match status" value="1"/>
</dbReference>
<dbReference type="PANTHER" id="PTHR32089:SF112">
    <property type="entry name" value="LYSOZYME-LIKE PROTEIN-RELATED"/>
    <property type="match status" value="1"/>
</dbReference>
<evidence type="ECO:0000256" key="3">
    <source>
        <dbReference type="ARBA" id="ARBA00022500"/>
    </source>
</evidence>
<gene>
    <name evidence="9" type="ORF">A8990_10337</name>
</gene>
<evidence type="ECO:0000256" key="6">
    <source>
        <dbReference type="ARBA" id="ARBA00023136"/>
    </source>
</evidence>
<dbReference type="EMBL" id="QTTN01000003">
    <property type="protein sequence ID" value="REE92739.1"/>
    <property type="molecule type" value="Genomic_DNA"/>
</dbReference>
<dbReference type="InterPro" id="IPR033479">
    <property type="entry name" value="dCache_1"/>
</dbReference>
<keyword evidence="6 7" id="KW-0472">Membrane</keyword>
<dbReference type="CDD" id="cd06225">
    <property type="entry name" value="HAMP"/>
    <property type="match status" value="1"/>
</dbReference>
<dbReference type="OrthoDB" id="9760371at2"/>
<evidence type="ECO:0000256" key="1">
    <source>
        <dbReference type="ARBA" id="ARBA00004651"/>
    </source>
</evidence>
<accession>A0A3D9SCY3</accession>
<dbReference type="CDD" id="cd12912">
    <property type="entry name" value="PDC2_MCP_like"/>
    <property type="match status" value="1"/>
</dbReference>
<evidence type="ECO:0000256" key="2">
    <source>
        <dbReference type="ARBA" id="ARBA00022475"/>
    </source>
</evidence>
<keyword evidence="5 7" id="KW-1133">Transmembrane helix</keyword>
<dbReference type="GO" id="GO:0007165">
    <property type="term" value="P:signal transduction"/>
    <property type="evidence" value="ECO:0007669"/>
    <property type="project" value="InterPro"/>
</dbReference>
<protein>
    <submittedName>
        <fullName evidence="9">Methyl-accepting chemotaxis protein</fullName>
    </submittedName>
</protein>
<keyword evidence="4 7" id="KW-0812">Transmembrane</keyword>
<evidence type="ECO:0000259" key="8">
    <source>
        <dbReference type="PROSITE" id="PS50885"/>
    </source>
</evidence>
<dbReference type="Gene3D" id="1.10.287.950">
    <property type="entry name" value="Methyl-accepting chemotaxis protein"/>
    <property type="match status" value="1"/>
</dbReference>
<evidence type="ECO:0000256" key="4">
    <source>
        <dbReference type="ARBA" id="ARBA00022692"/>
    </source>
</evidence>
<dbReference type="PANTHER" id="PTHR32089">
    <property type="entry name" value="METHYL-ACCEPTING CHEMOTAXIS PROTEIN MCPB"/>
    <property type="match status" value="1"/>
</dbReference>
<proteinExistence type="predicted"/>
<keyword evidence="10" id="KW-1185">Reference proteome</keyword>
<comment type="caution">
    <text evidence="9">The sequence shown here is derived from an EMBL/GenBank/DDBJ whole genome shotgun (WGS) entry which is preliminary data.</text>
</comment>
<organism evidence="9 10">
    <name type="scientific">Paenibacillus taihuensis</name>
    <dbReference type="NCBI Taxonomy" id="1156355"/>
    <lineage>
        <taxon>Bacteria</taxon>
        <taxon>Bacillati</taxon>
        <taxon>Bacillota</taxon>
        <taxon>Bacilli</taxon>
        <taxon>Bacillales</taxon>
        <taxon>Paenibacillaceae</taxon>
        <taxon>Paenibacillus</taxon>
    </lineage>
</organism>
<evidence type="ECO:0000256" key="7">
    <source>
        <dbReference type="SAM" id="Phobius"/>
    </source>
</evidence>
<evidence type="ECO:0000256" key="5">
    <source>
        <dbReference type="ARBA" id="ARBA00022989"/>
    </source>
</evidence>
<dbReference type="GO" id="GO:0005886">
    <property type="term" value="C:plasma membrane"/>
    <property type="evidence" value="ECO:0007669"/>
    <property type="project" value="UniProtKB-SubCell"/>
</dbReference>
<keyword evidence="2" id="KW-1003">Cell membrane</keyword>
<dbReference type="SMART" id="SM00304">
    <property type="entry name" value="HAMP"/>
    <property type="match status" value="1"/>
</dbReference>
<dbReference type="Proteomes" id="UP000256304">
    <property type="component" value="Unassembled WGS sequence"/>
</dbReference>
<dbReference type="Pfam" id="PF02743">
    <property type="entry name" value="dCache_1"/>
    <property type="match status" value="1"/>
</dbReference>
<comment type="subcellular location">
    <subcellularLocation>
        <location evidence="1">Cell membrane</location>
        <topology evidence="1">Multi-pass membrane protein</topology>
    </subcellularLocation>
</comment>
<name>A0A3D9SCY3_9BACL</name>
<reference evidence="9 10" key="1">
    <citation type="submission" date="2018-08" db="EMBL/GenBank/DDBJ databases">
        <title>Genomic Encyclopedia of Type Strains, Phase III (KMG-III): the genomes of soil and plant-associated and newly described type strains.</title>
        <authorList>
            <person name="Whitman W."/>
        </authorList>
    </citation>
    <scope>NUCLEOTIDE SEQUENCE [LARGE SCALE GENOMIC DNA]</scope>
    <source>
        <strain evidence="9 10">CGMCC 1.10966</strain>
    </source>
</reference>
<feature type="transmembrane region" description="Helical" evidence="7">
    <location>
        <begin position="249"/>
        <end position="271"/>
    </location>
</feature>
<dbReference type="SUPFAM" id="SSF58104">
    <property type="entry name" value="Methyl-accepting chemotaxis protein (MCP) signaling domain"/>
    <property type="match status" value="1"/>
</dbReference>
<dbReference type="AlphaFoldDB" id="A0A3D9SCY3"/>
<sequence>MQTLRTERDHNQLQLVQAHSNAIQQFINQKISLVDNTIQAHPEFQQSQAGQILPVLKELKSSFDDIELFSFVNPDGFIQQTDGVTMDGSAFNNIKQVKASKKTAVSDIITQENTGKPIIIIDIPILKTDGDIAGEIQAVLDPSQIIGLIENIHYGESGYGFLVGRDGTILIHRDKKLIGKNMDSYIRSANMLKNQINQGATGNAEYALADGTSTQAAYTSVGDIGWHLIIAAPAKEVLQQQNAAIRNSIVIILVSCLFIILIAYLIGSYVLKPLLLISASMRRAAAGDFTVQKLATRNQDEVSQLSESLNGMIDNLRSLIGDVIHTTENVAGSVEQISLATDEIAQGNSYQAESSQRMADLFQSLTVSIQSVANKAGEASALVKESVELANAWRGDRQRFYSGHGSN</sequence>
<dbReference type="GO" id="GO:0006935">
    <property type="term" value="P:chemotaxis"/>
    <property type="evidence" value="ECO:0007669"/>
    <property type="project" value="UniProtKB-KW"/>
</dbReference>
<dbReference type="PROSITE" id="PS50885">
    <property type="entry name" value="HAMP"/>
    <property type="match status" value="1"/>
</dbReference>
<keyword evidence="3" id="KW-0145">Chemotaxis</keyword>
<evidence type="ECO:0000313" key="9">
    <source>
        <dbReference type="EMBL" id="REE92739.1"/>
    </source>
</evidence>
<dbReference type="RefSeq" id="WP_116187667.1">
    <property type="nucleotide sequence ID" value="NZ_QTTN01000003.1"/>
</dbReference>
<evidence type="ECO:0000313" key="10">
    <source>
        <dbReference type="Proteomes" id="UP000256304"/>
    </source>
</evidence>
<dbReference type="Gene3D" id="3.30.450.20">
    <property type="entry name" value="PAS domain"/>
    <property type="match status" value="2"/>
</dbReference>
<dbReference type="InterPro" id="IPR003660">
    <property type="entry name" value="HAMP_dom"/>
</dbReference>
<feature type="domain" description="HAMP" evidence="8">
    <location>
        <begin position="268"/>
        <end position="321"/>
    </location>
</feature>